<dbReference type="SUPFAM" id="SSF55073">
    <property type="entry name" value="Nucleotide cyclase"/>
    <property type="match status" value="1"/>
</dbReference>
<feature type="transmembrane region" description="Helical" evidence="6">
    <location>
        <begin position="61"/>
        <end position="80"/>
    </location>
</feature>
<keyword evidence="6" id="KW-0472">Membrane</keyword>
<comment type="catalytic activity">
    <reaction evidence="5">
        <text>2 GTP = 3',3'-c-di-GMP + 2 diphosphate</text>
        <dbReference type="Rhea" id="RHEA:24898"/>
        <dbReference type="ChEBI" id="CHEBI:33019"/>
        <dbReference type="ChEBI" id="CHEBI:37565"/>
        <dbReference type="ChEBI" id="CHEBI:58805"/>
        <dbReference type="EC" id="2.7.7.65"/>
    </reaction>
</comment>
<dbReference type="InterPro" id="IPR043128">
    <property type="entry name" value="Rev_trsase/Diguanyl_cyclase"/>
</dbReference>
<evidence type="ECO:0000256" key="6">
    <source>
        <dbReference type="SAM" id="Phobius"/>
    </source>
</evidence>
<dbReference type="FunFam" id="3.30.70.270:FF:000001">
    <property type="entry name" value="Diguanylate cyclase domain protein"/>
    <property type="match status" value="1"/>
</dbReference>
<dbReference type="InterPro" id="IPR029787">
    <property type="entry name" value="Nucleotide_cyclase"/>
</dbReference>
<proteinExistence type="predicted"/>
<feature type="transmembrane region" description="Helical" evidence="6">
    <location>
        <begin position="239"/>
        <end position="261"/>
    </location>
</feature>
<dbReference type="PANTHER" id="PTHR45138">
    <property type="entry name" value="REGULATORY COMPONENTS OF SENSORY TRANSDUCTION SYSTEM"/>
    <property type="match status" value="1"/>
</dbReference>
<keyword evidence="8" id="KW-0548">Nucleotidyltransferase</keyword>
<dbReference type="GO" id="GO:0052621">
    <property type="term" value="F:diguanylate cyclase activity"/>
    <property type="evidence" value="ECO:0007669"/>
    <property type="project" value="UniProtKB-EC"/>
</dbReference>
<dbReference type="AlphaFoldDB" id="A0A484Z827"/>
<accession>A0A484Z827</accession>
<dbReference type="PROSITE" id="PS50887">
    <property type="entry name" value="GGDEF"/>
    <property type="match status" value="1"/>
</dbReference>
<name>A0A484Z827_9ENTR</name>
<keyword evidence="8" id="KW-0808">Transferase</keyword>
<keyword evidence="6" id="KW-0812">Transmembrane</keyword>
<evidence type="ECO:0000259" key="7">
    <source>
        <dbReference type="PROSITE" id="PS50887"/>
    </source>
</evidence>
<dbReference type="GO" id="GO:0005886">
    <property type="term" value="C:plasma membrane"/>
    <property type="evidence" value="ECO:0007669"/>
    <property type="project" value="TreeGrafter"/>
</dbReference>
<evidence type="ECO:0000256" key="3">
    <source>
        <dbReference type="ARBA" id="ARBA00012528"/>
    </source>
</evidence>
<feature type="transmembrane region" description="Helical" evidence="6">
    <location>
        <begin position="6"/>
        <end position="23"/>
    </location>
</feature>
<sequence>MHIIAKLAAFIHFFVKIIMLAIGRYVKNRYIPFFLGSFFVIGILHFLFLQLVKHVPSFSPLLFPTLTIFLLVFHSVIACFMVMKYWCDKRRLYLVAIALAFTGSALLMVGTLTSFPAWLNLYQFSTINYNDAMIYYTFRHILMAVLFIVSALLYVLRNVLLSRMTQISLFFGMLLFTVVIIALAWFYSSHSSLFSLDLIDNETRHFMAIWNRVINIILIVLWVATFVTLMIITRIRNMFWVSGNFLSLCYIGTLLMMLIAGQAEDISWYRARLFETIATLLIIFVLLYDVFNLYRESHLKYQQSYQNSIRDPLTRLYNRSYFYDALNHSLRSASRTQPVSVVVSDLDRFKRINDCYGHLQGDKVLKFVARLLMDSVRPDDIAARIGGEEFVLMLANTPPETARQVAERIREKLSSFDKNSSEEQLPEPITISMGVFTATSAETTAETCVGCADKAMYEAKETGRNRVVVYS</sequence>
<dbReference type="CDD" id="cd01949">
    <property type="entry name" value="GGDEF"/>
    <property type="match status" value="1"/>
</dbReference>
<feature type="transmembrane region" description="Helical" evidence="6">
    <location>
        <begin position="30"/>
        <end position="49"/>
    </location>
</feature>
<dbReference type="InterPro" id="IPR050469">
    <property type="entry name" value="Diguanylate_Cyclase"/>
</dbReference>
<dbReference type="InterPro" id="IPR033424">
    <property type="entry name" value="MASE4"/>
</dbReference>
<dbReference type="GO" id="GO:0043709">
    <property type="term" value="P:cell adhesion involved in single-species biofilm formation"/>
    <property type="evidence" value="ECO:0007669"/>
    <property type="project" value="TreeGrafter"/>
</dbReference>
<protein>
    <recommendedName>
        <fullName evidence="3">diguanylate cyclase</fullName>
        <ecNumber evidence="3">2.7.7.65</ecNumber>
    </recommendedName>
</protein>
<keyword evidence="4" id="KW-0547">Nucleotide-binding</keyword>
<dbReference type="EC" id="2.7.7.65" evidence="3"/>
<comment type="pathway">
    <text evidence="2">Purine metabolism; 3',5'-cyclic di-GMP biosynthesis.</text>
</comment>
<dbReference type="SMART" id="SM00267">
    <property type="entry name" value="GGDEF"/>
    <property type="match status" value="1"/>
</dbReference>
<evidence type="ECO:0000313" key="9">
    <source>
        <dbReference type="Proteomes" id="UP000351155"/>
    </source>
</evidence>
<reference evidence="8 9" key="1">
    <citation type="submission" date="2019-03" db="EMBL/GenBank/DDBJ databases">
        <authorList>
            <consortium name="Pathogen Informatics"/>
        </authorList>
    </citation>
    <scope>NUCLEOTIDE SEQUENCE [LARGE SCALE GENOMIC DNA]</scope>
    <source>
        <strain evidence="8 9">NCTC12126</strain>
    </source>
</reference>
<evidence type="ECO:0000313" key="8">
    <source>
        <dbReference type="EMBL" id="VFS43711.1"/>
    </source>
</evidence>
<feature type="transmembrane region" description="Helical" evidence="6">
    <location>
        <begin position="92"/>
        <end position="113"/>
    </location>
</feature>
<keyword evidence="6" id="KW-1133">Transmembrane helix</keyword>
<comment type="cofactor">
    <cofactor evidence="1">
        <name>Mg(2+)</name>
        <dbReference type="ChEBI" id="CHEBI:18420"/>
    </cofactor>
</comment>
<dbReference type="InterPro" id="IPR000160">
    <property type="entry name" value="GGDEF_dom"/>
</dbReference>
<feature type="transmembrane region" description="Helical" evidence="6">
    <location>
        <begin position="208"/>
        <end position="232"/>
    </location>
</feature>
<feature type="domain" description="GGDEF" evidence="7">
    <location>
        <begin position="337"/>
        <end position="471"/>
    </location>
</feature>
<dbReference type="PANTHER" id="PTHR45138:SF9">
    <property type="entry name" value="DIGUANYLATE CYCLASE DGCM-RELATED"/>
    <property type="match status" value="1"/>
</dbReference>
<dbReference type="EMBL" id="CAADIW010000061">
    <property type="protein sequence ID" value="VFS43711.1"/>
    <property type="molecule type" value="Genomic_DNA"/>
</dbReference>
<evidence type="ECO:0000256" key="2">
    <source>
        <dbReference type="ARBA" id="ARBA00004665"/>
    </source>
</evidence>
<dbReference type="Proteomes" id="UP000351155">
    <property type="component" value="Unassembled WGS sequence"/>
</dbReference>
<feature type="transmembrane region" description="Helical" evidence="6">
    <location>
        <begin position="133"/>
        <end position="155"/>
    </location>
</feature>
<feature type="transmembrane region" description="Helical" evidence="6">
    <location>
        <begin position="273"/>
        <end position="294"/>
    </location>
</feature>
<evidence type="ECO:0000256" key="1">
    <source>
        <dbReference type="ARBA" id="ARBA00001946"/>
    </source>
</evidence>
<dbReference type="NCBIfam" id="TIGR00254">
    <property type="entry name" value="GGDEF"/>
    <property type="match status" value="1"/>
</dbReference>
<gene>
    <name evidence="8" type="primary">ycdT_2</name>
    <name evidence="8" type="ORF">NCTC12126_04973</name>
</gene>
<dbReference type="GO" id="GO:0005525">
    <property type="term" value="F:GTP binding"/>
    <property type="evidence" value="ECO:0007669"/>
    <property type="project" value="UniProtKB-KW"/>
</dbReference>
<feature type="transmembrane region" description="Helical" evidence="6">
    <location>
        <begin position="167"/>
        <end position="188"/>
    </location>
</feature>
<keyword evidence="4" id="KW-0342">GTP-binding</keyword>
<organism evidence="8 9">
    <name type="scientific">Enterobacter cancerogenus</name>
    <dbReference type="NCBI Taxonomy" id="69218"/>
    <lineage>
        <taxon>Bacteria</taxon>
        <taxon>Pseudomonadati</taxon>
        <taxon>Pseudomonadota</taxon>
        <taxon>Gammaproteobacteria</taxon>
        <taxon>Enterobacterales</taxon>
        <taxon>Enterobacteriaceae</taxon>
        <taxon>Enterobacter</taxon>
        <taxon>Enterobacter cloacae complex</taxon>
    </lineage>
</organism>
<evidence type="ECO:0000256" key="4">
    <source>
        <dbReference type="ARBA" id="ARBA00023134"/>
    </source>
</evidence>
<dbReference type="Gene3D" id="3.30.70.270">
    <property type="match status" value="1"/>
</dbReference>
<evidence type="ECO:0000256" key="5">
    <source>
        <dbReference type="ARBA" id="ARBA00034247"/>
    </source>
</evidence>
<dbReference type="Pfam" id="PF17158">
    <property type="entry name" value="MASE4"/>
    <property type="match status" value="1"/>
</dbReference>
<dbReference type="Pfam" id="PF00990">
    <property type="entry name" value="GGDEF"/>
    <property type="match status" value="1"/>
</dbReference>
<dbReference type="GO" id="GO:1902201">
    <property type="term" value="P:negative regulation of bacterial-type flagellum-dependent cell motility"/>
    <property type="evidence" value="ECO:0007669"/>
    <property type="project" value="TreeGrafter"/>
</dbReference>